<organism evidence="1 2">
    <name type="scientific">Ectocarpus siliculosus</name>
    <name type="common">Brown alga</name>
    <name type="synonym">Conferva siliculosa</name>
    <dbReference type="NCBI Taxonomy" id="2880"/>
    <lineage>
        <taxon>Eukaryota</taxon>
        <taxon>Sar</taxon>
        <taxon>Stramenopiles</taxon>
        <taxon>Ochrophyta</taxon>
        <taxon>PX clade</taxon>
        <taxon>Phaeophyceae</taxon>
        <taxon>Ectocarpales</taxon>
        <taxon>Ectocarpaceae</taxon>
        <taxon>Ectocarpus</taxon>
    </lineage>
</organism>
<protein>
    <submittedName>
        <fullName evidence="1">Uncharacterized protein</fullName>
    </submittedName>
</protein>
<accession>D8LGD2</accession>
<evidence type="ECO:0000313" key="2">
    <source>
        <dbReference type="Proteomes" id="UP000002630"/>
    </source>
</evidence>
<dbReference type="EMBL" id="FN648180">
    <property type="protein sequence ID" value="CBN79031.1"/>
    <property type="molecule type" value="Genomic_DNA"/>
</dbReference>
<reference evidence="1 2" key="1">
    <citation type="journal article" date="2010" name="Nature">
        <title>The Ectocarpus genome and the independent evolution of multicellularity in brown algae.</title>
        <authorList>
            <person name="Cock J.M."/>
            <person name="Sterck L."/>
            <person name="Rouze P."/>
            <person name="Scornet D."/>
            <person name="Allen A.E."/>
            <person name="Amoutzias G."/>
            <person name="Anthouard V."/>
            <person name="Artiguenave F."/>
            <person name="Aury J.M."/>
            <person name="Badger J.H."/>
            <person name="Beszteri B."/>
            <person name="Billiau K."/>
            <person name="Bonnet E."/>
            <person name="Bothwell J.H."/>
            <person name="Bowler C."/>
            <person name="Boyen C."/>
            <person name="Brownlee C."/>
            <person name="Carrano C.J."/>
            <person name="Charrier B."/>
            <person name="Cho G.Y."/>
            <person name="Coelho S.M."/>
            <person name="Collen J."/>
            <person name="Corre E."/>
            <person name="Da Silva C."/>
            <person name="Delage L."/>
            <person name="Delaroque N."/>
            <person name="Dittami S.M."/>
            <person name="Doulbeau S."/>
            <person name="Elias M."/>
            <person name="Farnham G."/>
            <person name="Gachon C.M."/>
            <person name="Gschloessl B."/>
            <person name="Heesch S."/>
            <person name="Jabbari K."/>
            <person name="Jubin C."/>
            <person name="Kawai H."/>
            <person name="Kimura K."/>
            <person name="Kloareg B."/>
            <person name="Kupper F.C."/>
            <person name="Lang D."/>
            <person name="Le Bail A."/>
            <person name="Leblanc C."/>
            <person name="Lerouge P."/>
            <person name="Lohr M."/>
            <person name="Lopez P.J."/>
            <person name="Martens C."/>
            <person name="Maumus F."/>
            <person name="Michel G."/>
            <person name="Miranda-Saavedra D."/>
            <person name="Morales J."/>
            <person name="Moreau H."/>
            <person name="Motomura T."/>
            <person name="Nagasato C."/>
            <person name="Napoli C.A."/>
            <person name="Nelson D.R."/>
            <person name="Nyvall-Collen P."/>
            <person name="Peters A.F."/>
            <person name="Pommier C."/>
            <person name="Potin P."/>
            <person name="Poulain J."/>
            <person name="Quesneville H."/>
            <person name="Read B."/>
            <person name="Rensing S.A."/>
            <person name="Ritter A."/>
            <person name="Rousvoal S."/>
            <person name="Samanta M."/>
            <person name="Samson G."/>
            <person name="Schroeder D.C."/>
            <person name="Segurens B."/>
            <person name="Strittmatter M."/>
            <person name="Tonon T."/>
            <person name="Tregear J.W."/>
            <person name="Valentin K."/>
            <person name="von Dassow P."/>
            <person name="Yamagishi T."/>
            <person name="Van de Peer Y."/>
            <person name="Wincker P."/>
        </authorList>
    </citation>
    <scope>NUCLEOTIDE SEQUENCE [LARGE SCALE GENOMIC DNA]</scope>
    <source>
        <strain evidence="2">Ec32 / CCAP1310/4</strain>
    </source>
</reference>
<gene>
    <name evidence="1" type="ORF">Esi_0165_0064</name>
</gene>
<keyword evidence="2" id="KW-1185">Reference proteome</keyword>
<evidence type="ECO:0000313" key="1">
    <source>
        <dbReference type="EMBL" id="CBN79031.1"/>
    </source>
</evidence>
<dbReference type="EMBL" id="FN649741">
    <property type="protein sequence ID" value="CBN79031.1"/>
    <property type="molecule type" value="Genomic_DNA"/>
</dbReference>
<proteinExistence type="predicted"/>
<name>D8LGD2_ECTSI</name>
<sequence length="61" mass="6494">MVLLSTARRALVVRRHPSVPQTLTPRPTCNYVRYDEGSGGGGGGQVYERSGTGNVVSKAAY</sequence>
<dbReference type="InParanoid" id="D8LGD2"/>
<dbReference type="AlphaFoldDB" id="D8LGD2"/>
<dbReference type="Proteomes" id="UP000002630">
    <property type="component" value="Linkage Group LG16"/>
</dbReference>